<keyword evidence="1" id="KW-0812">Transmembrane</keyword>
<feature type="transmembrane region" description="Helical" evidence="1">
    <location>
        <begin position="78"/>
        <end position="99"/>
    </location>
</feature>
<evidence type="ECO:0000313" key="3">
    <source>
        <dbReference type="Proteomes" id="UP000752012"/>
    </source>
</evidence>
<feature type="transmembrane region" description="Helical" evidence="1">
    <location>
        <begin position="46"/>
        <end position="66"/>
    </location>
</feature>
<dbReference type="RefSeq" id="WP_168006249.1">
    <property type="nucleotide sequence ID" value="NZ_JAATHJ010000009.1"/>
</dbReference>
<dbReference type="EMBL" id="JAATHJ010000009">
    <property type="protein sequence ID" value="NJP37583.1"/>
    <property type="molecule type" value="Genomic_DNA"/>
</dbReference>
<sequence>MYWYTQVLSRYADFTGRARRKEYWMFTLVNLLIMLTLVIIQEAAGITPLLTGLYSIAIVVPTLAVGVRRMHDTGRSGWFVLVSFVPVLGVFLFAILAALDSEAGTNDFGPSPKSG</sequence>
<organism evidence="2 3">
    <name type="scientific">Alkalicoccus luteus</name>
    <dbReference type="NCBI Taxonomy" id="1237094"/>
    <lineage>
        <taxon>Bacteria</taxon>
        <taxon>Bacillati</taxon>
        <taxon>Bacillota</taxon>
        <taxon>Bacilli</taxon>
        <taxon>Bacillales</taxon>
        <taxon>Bacillaceae</taxon>
        <taxon>Alkalicoccus</taxon>
    </lineage>
</organism>
<dbReference type="Proteomes" id="UP000752012">
    <property type="component" value="Unassembled WGS sequence"/>
</dbReference>
<gene>
    <name evidence="2" type="ORF">HCN83_08280</name>
</gene>
<keyword evidence="1" id="KW-1133">Transmembrane helix</keyword>
<evidence type="ECO:0000256" key="1">
    <source>
        <dbReference type="SAM" id="Phobius"/>
    </source>
</evidence>
<dbReference type="Pfam" id="PF05656">
    <property type="entry name" value="DUF805"/>
    <property type="match status" value="1"/>
</dbReference>
<evidence type="ECO:0000313" key="2">
    <source>
        <dbReference type="EMBL" id="NJP37583.1"/>
    </source>
</evidence>
<reference evidence="2 3" key="1">
    <citation type="submission" date="2020-03" db="EMBL/GenBank/DDBJ databases">
        <title>Assessment of the enzymatic potential of alkaline-tolerant lipase obtained from Bacillus luteus H11 (technogenic soil) for the bioremediation of saline soils contaminated with petroleum substances.</title>
        <authorList>
            <person name="Kalwasinska A."/>
        </authorList>
    </citation>
    <scope>NUCLEOTIDE SEQUENCE [LARGE SCALE GENOMIC DNA]</scope>
    <source>
        <strain evidence="2 3">H11</strain>
    </source>
</reference>
<keyword evidence="1" id="KW-0472">Membrane</keyword>
<dbReference type="InterPro" id="IPR008523">
    <property type="entry name" value="DUF805"/>
</dbReference>
<accession>A0A969TTE7</accession>
<keyword evidence="3" id="KW-1185">Reference proteome</keyword>
<dbReference type="PANTHER" id="PTHR34980:SF2">
    <property type="entry name" value="INNER MEMBRANE PROTEIN YHAH-RELATED"/>
    <property type="match status" value="1"/>
</dbReference>
<comment type="caution">
    <text evidence="2">The sequence shown here is derived from an EMBL/GenBank/DDBJ whole genome shotgun (WGS) entry which is preliminary data.</text>
</comment>
<proteinExistence type="predicted"/>
<feature type="transmembrane region" description="Helical" evidence="1">
    <location>
        <begin position="23"/>
        <end position="40"/>
    </location>
</feature>
<dbReference type="PANTHER" id="PTHR34980">
    <property type="entry name" value="INNER MEMBRANE PROTEIN-RELATED-RELATED"/>
    <property type="match status" value="1"/>
</dbReference>
<protein>
    <submittedName>
        <fullName evidence="2">DUF805 domain-containing protein</fullName>
    </submittedName>
</protein>
<dbReference type="GO" id="GO:0005886">
    <property type="term" value="C:plasma membrane"/>
    <property type="evidence" value="ECO:0007669"/>
    <property type="project" value="TreeGrafter"/>
</dbReference>
<name>A0A969TTE7_9BACI</name>
<dbReference type="AlphaFoldDB" id="A0A969TTE7"/>